<proteinExistence type="predicted"/>
<keyword evidence="1" id="KW-0812">Transmembrane</keyword>
<dbReference type="SMART" id="SM01080">
    <property type="entry name" value="CHASE2"/>
    <property type="match status" value="1"/>
</dbReference>
<evidence type="ECO:0000256" key="1">
    <source>
        <dbReference type="SAM" id="Phobius"/>
    </source>
</evidence>
<dbReference type="Proteomes" id="UP000251617">
    <property type="component" value="Chromosome"/>
</dbReference>
<gene>
    <name evidence="3" type="ORF">C1S65_00275</name>
</gene>
<name>A0AAD0L563_PSEPU</name>
<protein>
    <submittedName>
        <fullName evidence="3">CHASE2 domain-containing protein</fullName>
    </submittedName>
</protein>
<reference evidence="3 4" key="1">
    <citation type="submission" date="2018-06" db="EMBL/GenBank/DDBJ databases">
        <title>The genome of Pseudomonas putida NX-1, a lignin degrader.</title>
        <authorList>
            <person name="Xu Z."/>
        </authorList>
    </citation>
    <scope>NUCLEOTIDE SEQUENCE [LARGE SCALE GENOMIC DNA]</scope>
    <source>
        <strain evidence="3 4">NX-1</strain>
    </source>
</reference>
<organism evidence="3 4">
    <name type="scientific">Pseudomonas putida</name>
    <name type="common">Arthrobacter siderocapsulatus</name>
    <dbReference type="NCBI Taxonomy" id="303"/>
    <lineage>
        <taxon>Bacteria</taxon>
        <taxon>Pseudomonadati</taxon>
        <taxon>Pseudomonadota</taxon>
        <taxon>Gammaproteobacteria</taxon>
        <taxon>Pseudomonadales</taxon>
        <taxon>Pseudomonadaceae</taxon>
        <taxon>Pseudomonas</taxon>
    </lineage>
</organism>
<dbReference type="AlphaFoldDB" id="A0AAD0L563"/>
<dbReference type="InterPro" id="IPR007890">
    <property type="entry name" value="CHASE2"/>
</dbReference>
<evidence type="ECO:0000259" key="2">
    <source>
        <dbReference type="SMART" id="SM01080"/>
    </source>
</evidence>
<accession>A0AAD0L563</accession>
<feature type="domain" description="CHASE2" evidence="2">
    <location>
        <begin position="38"/>
        <end position="361"/>
    </location>
</feature>
<keyword evidence="1" id="KW-1133">Transmembrane helix</keyword>
<feature type="transmembrane region" description="Helical" evidence="1">
    <location>
        <begin position="396"/>
        <end position="416"/>
    </location>
</feature>
<dbReference type="EMBL" id="CP030750">
    <property type="protein sequence ID" value="AXA22629.1"/>
    <property type="molecule type" value="Genomic_DNA"/>
</dbReference>
<evidence type="ECO:0000313" key="4">
    <source>
        <dbReference type="Proteomes" id="UP000251617"/>
    </source>
</evidence>
<dbReference type="RefSeq" id="WP_063541976.1">
    <property type="nucleotide sequence ID" value="NZ_CP011789.1"/>
</dbReference>
<dbReference type="Pfam" id="PF05226">
    <property type="entry name" value="CHASE2"/>
    <property type="match status" value="1"/>
</dbReference>
<feature type="transmembrane region" description="Helical" evidence="1">
    <location>
        <begin position="422"/>
        <end position="443"/>
    </location>
</feature>
<evidence type="ECO:0000313" key="3">
    <source>
        <dbReference type="EMBL" id="AXA22629.1"/>
    </source>
</evidence>
<keyword evidence="1" id="KW-0472">Membrane</keyword>
<sequence>MLKPSLFSLRQALFGLSVVLIALLDPFGIASSTDDASSRWLNRLLAATYADKGQQQVVVVLIDDDYLLRNDTYWPLPYNEQSKLFKRLLAYEPAAVFVDLLYSHDHSREIPGQPPRMESQLLANVFERYRQQDIPLYLADTGLPRASEGAVNTLPRLAEVSTPALVSWSDFGNQYPLAVKTPLGTLETPALRLYRDYCRHQACTDLPADPASAAELAPMTVQWGVYRSPEQEKVADVSTCDIPGLFEQLKQAVFWKLGKQARATCAYTLTLSPTDLEVTDPDDRKLLESLLRGKLVLVGAQIAGTGDLTQSALHGKIPGVYWHAMALDNLINWGMNYYRATPSLADLGIPAGSVDVLDILELLLLGGITLLKGSLDAPLFTRALFIQRRRPRLRPLAAWALVLAAIVLLSCGLWYYNYTPANVLGLLLLSLTLFSARIQALFANRA</sequence>